<dbReference type="KEGG" id="ddo:I597_2384"/>
<dbReference type="AlphaFoldDB" id="A0A0A2GYK5"/>
<evidence type="ECO:0000256" key="1">
    <source>
        <dbReference type="SAM" id="Phobius"/>
    </source>
</evidence>
<comment type="caution">
    <text evidence="2">The sequence shown here is derived from an EMBL/GenBank/DDBJ whole genome shotgun (WGS) entry which is preliminary data.</text>
</comment>
<proteinExistence type="predicted"/>
<keyword evidence="3" id="KW-1185">Reference proteome</keyword>
<organism evidence="2 3">
    <name type="scientific">Dokdonia donghaensis DSW-1</name>
    <dbReference type="NCBI Taxonomy" id="1300343"/>
    <lineage>
        <taxon>Bacteria</taxon>
        <taxon>Pseudomonadati</taxon>
        <taxon>Bacteroidota</taxon>
        <taxon>Flavobacteriia</taxon>
        <taxon>Flavobacteriales</taxon>
        <taxon>Flavobacteriaceae</taxon>
        <taxon>Dokdonia</taxon>
    </lineage>
</organism>
<dbReference type="OrthoDB" id="8536716at2"/>
<feature type="transmembrane region" description="Helical" evidence="1">
    <location>
        <begin position="213"/>
        <end position="237"/>
    </location>
</feature>
<keyword evidence="1" id="KW-0472">Membrane</keyword>
<feature type="transmembrane region" description="Helical" evidence="1">
    <location>
        <begin position="177"/>
        <end position="201"/>
    </location>
</feature>
<sequence>MEIITLITLQTIAHLLADYTFQSKKTAKSKAKKGFKSKYLKWHILIVFVCSYLLSFDYRFLPAALIIAGLHWVIDGFKPQMIASKRLHKGAFFIDQLLHILIYALVSTTFIKLVGWQPIFIDTTHFTYICLIAVFLLCTKPANILIKEIFTLFSVSFTEKSQDLPNAGRLIGITERWLVLVLIIIGQFSAVGFLITAKSILRFKDGDYLKTEYVLIGTMLSFAIAIACALVITLFVLPISGR</sequence>
<name>A0A0A2GYK5_9FLAO</name>
<feature type="transmembrane region" description="Helical" evidence="1">
    <location>
        <begin position="60"/>
        <end position="77"/>
    </location>
</feature>
<dbReference type="PATRIC" id="fig|1300343.5.peg.2406"/>
<feature type="transmembrane region" description="Helical" evidence="1">
    <location>
        <begin position="125"/>
        <end position="146"/>
    </location>
</feature>
<keyword evidence="1" id="KW-0812">Transmembrane</keyword>
<keyword evidence="1" id="KW-1133">Transmembrane helix</keyword>
<dbReference type="RefSeq" id="WP_035324579.1">
    <property type="nucleotide sequence ID" value="NZ_CP015125.1"/>
</dbReference>
<protein>
    <recommendedName>
        <fullName evidence="4">DUF3307 domain-containing protein</fullName>
    </recommendedName>
</protein>
<dbReference type="EMBL" id="JSAQ01000001">
    <property type="protein sequence ID" value="KGO05520.1"/>
    <property type="molecule type" value="Genomic_DNA"/>
</dbReference>
<dbReference type="Pfam" id="PF11750">
    <property type="entry name" value="DUF3307"/>
    <property type="match status" value="1"/>
</dbReference>
<dbReference type="InterPro" id="IPR021737">
    <property type="entry name" value="Phage_phiKZ_Orf197"/>
</dbReference>
<accession>A0A0A2GYK5</accession>
<gene>
    <name evidence="2" type="ORF">NV36_00775</name>
</gene>
<evidence type="ECO:0000313" key="3">
    <source>
        <dbReference type="Proteomes" id="UP000030140"/>
    </source>
</evidence>
<evidence type="ECO:0000313" key="2">
    <source>
        <dbReference type="EMBL" id="KGO05520.1"/>
    </source>
</evidence>
<reference evidence="2 3" key="1">
    <citation type="submission" date="2014-10" db="EMBL/GenBank/DDBJ databases">
        <title>Draft genome sequence of the proteorhodopsin-containing marine bacterium Dokdonia donghaensis.</title>
        <authorList>
            <person name="Gomez-Consarnau L."/>
            <person name="Gonzalez J.M."/>
            <person name="Riedel T."/>
            <person name="Jaenicke S."/>
            <person name="Wagner-Doebler I."/>
            <person name="Fuhrman J.A."/>
        </authorList>
    </citation>
    <scope>NUCLEOTIDE SEQUENCE [LARGE SCALE GENOMIC DNA]</scope>
    <source>
        <strain evidence="2 3">DSW-1</strain>
    </source>
</reference>
<dbReference type="Proteomes" id="UP000030140">
    <property type="component" value="Unassembled WGS sequence"/>
</dbReference>
<feature type="transmembrane region" description="Helical" evidence="1">
    <location>
        <begin position="39"/>
        <end position="54"/>
    </location>
</feature>
<feature type="transmembrane region" description="Helical" evidence="1">
    <location>
        <begin position="97"/>
        <end position="119"/>
    </location>
</feature>
<evidence type="ECO:0008006" key="4">
    <source>
        <dbReference type="Google" id="ProtNLM"/>
    </source>
</evidence>